<keyword evidence="9" id="KW-0249">Electron transport</keyword>
<comment type="pathway">
    <text evidence="3 9">Energy metabolism; oxidative phosphorylation.</text>
</comment>
<name>A0A343A6Y0_MONEX</name>
<evidence type="ECO:0000256" key="2">
    <source>
        <dbReference type="ARBA" id="ARBA00004141"/>
    </source>
</evidence>
<dbReference type="GO" id="GO:0015990">
    <property type="term" value="P:electron transport coupled proton transport"/>
    <property type="evidence" value="ECO:0007669"/>
    <property type="project" value="TreeGrafter"/>
</dbReference>
<evidence type="ECO:0000256" key="8">
    <source>
        <dbReference type="ARBA" id="ARBA00023136"/>
    </source>
</evidence>
<evidence type="ECO:0000256" key="4">
    <source>
        <dbReference type="ARBA" id="ARBA00009578"/>
    </source>
</evidence>
<dbReference type="InterPro" id="IPR000883">
    <property type="entry name" value="Cyt_C_Oxase_1"/>
</dbReference>
<feature type="transmembrane region" description="Helical" evidence="10">
    <location>
        <begin position="243"/>
        <end position="264"/>
    </location>
</feature>
<organism evidence="12">
    <name type="scientific">Moniezia expansa</name>
    <name type="common">Sheep tapeworm</name>
    <dbReference type="NCBI Taxonomy" id="28841"/>
    <lineage>
        <taxon>Eukaryota</taxon>
        <taxon>Metazoa</taxon>
        <taxon>Spiralia</taxon>
        <taxon>Lophotrochozoa</taxon>
        <taxon>Platyhelminthes</taxon>
        <taxon>Cestoda</taxon>
        <taxon>Eucestoda</taxon>
        <taxon>Cyclophyllidea</taxon>
        <taxon>Anoplocephalidae</taxon>
        <taxon>Moniezia</taxon>
    </lineage>
</organism>
<gene>
    <name evidence="12" type="primary">cox1</name>
</gene>
<keyword evidence="9 12" id="KW-0496">Mitochondrion</keyword>
<dbReference type="SUPFAM" id="SSF81442">
    <property type="entry name" value="Cytochrome c oxidase subunit I-like"/>
    <property type="match status" value="1"/>
</dbReference>
<keyword evidence="9" id="KW-0408">Iron</keyword>
<keyword evidence="9" id="KW-0999">Mitochondrion inner membrane</keyword>
<evidence type="ECO:0000256" key="10">
    <source>
        <dbReference type="SAM" id="Phobius"/>
    </source>
</evidence>
<evidence type="ECO:0000256" key="9">
    <source>
        <dbReference type="RuleBase" id="RU000369"/>
    </source>
</evidence>
<dbReference type="UniPathway" id="UPA00705"/>
<evidence type="ECO:0000256" key="3">
    <source>
        <dbReference type="ARBA" id="ARBA00004673"/>
    </source>
</evidence>
<evidence type="ECO:0000256" key="7">
    <source>
        <dbReference type="ARBA" id="ARBA00022989"/>
    </source>
</evidence>
<keyword evidence="8 9" id="KW-0472">Membrane</keyword>
<dbReference type="PANTHER" id="PTHR10422">
    <property type="entry name" value="CYTOCHROME C OXIDASE SUBUNIT 1"/>
    <property type="match status" value="1"/>
</dbReference>
<feature type="transmembrane region" description="Helical" evidence="10">
    <location>
        <begin position="270"/>
        <end position="290"/>
    </location>
</feature>
<dbReference type="Pfam" id="PF00115">
    <property type="entry name" value="COX1"/>
    <property type="match status" value="1"/>
</dbReference>
<evidence type="ECO:0000256" key="5">
    <source>
        <dbReference type="ARBA" id="ARBA00015947"/>
    </source>
</evidence>
<reference evidence="12" key="1">
    <citation type="submission" date="2016-04" db="EMBL/GenBank/DDBJ databases">
        <title>A phylogeny of the genus Moniezia inferred from complete mitochondrial genomes.</title>
        <authorList>
            <person name="Guo A."/>
        </authorList>
    </citation>
    <scope>NUCLEOTIDE SEQUENCE</scope>
    <source>
        <strain evidence="12">Guangxi20151207-2</strain>
    </source>
</reference>
<dbReference type="Gene3D" id="1.20.210.10">
    <property type="entry name" value="Cytochrome c oxidase-like, subunit I domain"/>
    <property type="match status" value="1"/>
</dbReference>
<feature type="transmembrane region" description="Helical" evidence="10">
    <location>
        <begin position="450"/>
        <end position="474"/>
    </location>
</feature>
<feature type="transmembrane region" description="Helical" evidence="10">
    <location>
        <begin position="56"/>
        <end position="85"/>
    </location>
</feature>
<evidence type="ECO:0000313" key="12">
    <source>
        <dbReference type="EMBL" id="AOY40430.1"/>
    </source>
</evidence>
<dbReference type="EC" id="7.1.1.9" evidence="9"/>
<dbReference type="GO" id="GO:0006123">
    <property type="term" value="P:mitochondrial electron transport, cytochrome c to oxygen"/>
    <property type="evidence" value="ECO:0007669"/>
    <property type="project" value="TreeGrafter"/>
</dbReference>
<feature type="transmembrane region" description="Helical" evidence="10">
    <location>
        <begin position="302"/>
        <end position="326"/>
    </location>
</feature>
<dbReference type="GO" id="GO:0005743">
    <property type="term" value="C:mitochondrial inner membrane"/>
    <property type="evidence" value="ECO:0007669"/>
    <property type="project" value="UniProtKB-SubCell"/>
</dbReference>
<comment type="subcellular location">
    <subcellularLocation>
        <location evidence="2">Membrane</location>
        <topology evidence="2">Multi-pass membrane protein</topology>
    </subcellularLocation>
    <subcellularLocation>
        <location evidence="9">Mitochondrion inner membrane</location>
        <topology evidence="9">Multi-pass membrane protein</topology>
    </subcellularLocation>
</comment>
<dbReference type="GO" id="GO:0020037">
    <property type="term" value="F:heme binding"/>
    <property type="evidence" value="ECO:0007669"/>
    <property type="project" value="InterPro"/>
</dbReference>
<feature type="transmembrane region" description="Helical" evidence="10">
    <location>
        <begin position="545"/>
        <end position="570"/>
    </location>
</feature>
<dbReference type="PROSITE" id="PS50855">
    <property type="entry name" value="COX1"/>
    <property type="match status" value="1"/>
</dbReference>
<feature type="transmembrane region" description="Helical" evidence="10">
    <location>
        <begin position="185"/>
        <end position="211"/>
    </location>
</feature>
<comment type="catalytic activity">
    <reaction evidence="9">
        <text>4 Fe(II)-[cytochrome c] + O2 + 8 H(+)(in) = 4 Fe(III)-[cytochrome c] + 2 H2O + 4 H(+)(out)</text>
        <dbReference type="Rhea" id="RHEA:11436"/>
        <dbReference type="Rhea" id="RHEA-COMP:10350"/>
        <dbReference type="Rhea" id="RHEA-COMP:14399"/>
        <dbReference type="ChEBI" id="CHEBI:15377"/>
        <dbReference type="ChEBI" id="CHEBI:15378"/>
        <dbReference type="ChEBI" id="CHEBI:15379"/>
        <dbReference type="ChEBI" id="CHEBI:29033"/>
        <dbReference type="ChEBI" id="CHEBI:29034"/>
        <dbReference type="EC" id="7.1.1.9"/>
    </reaction>
</comment>
<feature type="transmembrane region" description="Helical" evidence="10">
    <location>
        <begin position="481"/>
        <end position="498"/>
    </location>
</feature>
<dbReference type="InterPro" id="IPR036927">
    <property type="entry name" value="Cyt_c_oxase-like_su1_sf"/>
</dbReference>
<sequence length="573" mass="64444">MSLASVLGWVFTLDHKRIGVIYTFLGVWSGFVGISFSLMIRVNFLEPYYNVISLDCYNFLVTSHGIVMIFFFLMPVLIGGFGNYLLPLLGGVSDLCLPRLNALSAWMLIPSVVFLILSMCLGAGVGWTFYPPLSSSLFEGSKGVDFLMFSLHLAGVSSLLGAINFICTLHWIFSVNISARMSIVLWAYLFTSILLLVTLPVLAAAITMLLFDRNFSSAFFDPLGGGDPVLFQHMFWFFGHPEVYVLIIPGFGMISHICFSLSMVSDVFGFYGLLFAMFAIVCLGSSVWGHHMFTVGLDVKTAVFFSSVTMIIGVPTGIKVFTWLYMLLNSNVSKWDPVLWWVVSFIVLFTFGGVTGIILSACVLDNILHDTWFVVAHFHYVMSLGSYISVILMFIWWWPLVTGLSLNKCLLQCQCIVSNVGFNMCFFPMHYFGLCGLPRRVCVYEASYHWINVVCSIGSFITAFSACFFVFILWESIVNSNVVIGVWGLSSVLTNLFYSPVPGHNEYYVYGYNVDYTYFIGDGSYYGFVNDYVVYLNCSFCKPKIILVFLVKLVSLFFWFLGFYAFCIMLNSV</sequence>
<dbReference type="InterPro" id="IPR023616">
    <property type="entry name" value="Cyt_c_oxase-like_su1_dom"/>
</dbReference>
<keyword evidence="9" id="KW-0813">Transport</keyword>
<dbReference type="InterPro" id="IPR023615">
    <property type="entry name" value="Cyt_c_Oxase_su1_BS"/>
</dbReference>
<dbReference type="GO" id="GO:0046872">
    <property type="term" value="F:metal ion binding"/>
    <property type="evidence" value="ECO:0007669"/>
    <property type="project" value="UniProtKB-KW"/>
</dbReference>
<proteinExistence type="inferred from homology"/>
<feature type="transmembrane region" description="Helical" evidence="10">
    <location>
        <begin position="371"/>
        <end position="398"/>
    </location>
</feature>
<feature type="domain" description="Cytochrome oxidase subunit I profile" evidence="11">
    <location>
        <begin position="3"/>
        <end position="505"/>
    </location>
</feature>
<feature type="transmembrane region" description="Helical" evidence="10">
    <location>
        <begin position="338"/>
        <end position="364"/>
    </location>
</feature>
<keyword evidence="7 10" id="KW-1133">Transmembrane helix</keyword>
<dbReference type="PRINTS" id="PR01165">
    <property type="entry name" value="CYCOXIDASEI"/>
</dbReference>
<dbReference type="PROSITE" id="PS00077">
    <property type="entry name" value="COX1_CUB"/>
    <property type="match status" value="1"/>
</dbReference>
<feature type="transmembrane region" description="Helical" evidence="10">
    <location>
        <begin position="151"/>
        <end position="173"/>
    </location>
</feature>
<keyword evidence="9" id="KW-0186">Copper</keyword>
<accession>A0A343A6Y0</accession>
<evidence type="ECO:0000256" key="1">
    <source>
        <dbReference type="ARBA" id="ARBA00001971"/>
    </source>
</evidence>
<dbReference type="EMBL" id="KX121041">
    <property type="protein sequence ID" value="AOY40430.1"/>
    <property type="molecule type" value="Genomic_DNA"/>
</dbReference>
<feature type="transmembrane region" description="Helical" evidence="10">
    <location>
        <begin position="105"/>
        <end position="130"/>
    </location>
</feature>
<keyword evidence="9" id="KW-0679">Respiratory chain</keyword>
<dbReference type="AlphaFoldDB" id="A0A343A6Y0"/>
<keyword evidence="9" id="KW-0349">Heme</keyword>
<protein>
    <recommendedName>
        <fullName evidence="5 9">Cytochrome c oxidase subunit 1</fullName>
        <ecNumber evidence="9">7.1.1.9</ecNumber>
    </recommendedName>
</protein>
<comment type="function">
    <text evidence="9">Component of the cytochrome c oxidase, the last enzyme in the mitochondrial electron transport chain which drives oxidative phosphorylation. The respiratory chain contains 3 multisubunit complexes succinate dehydrogenase (complex II, CII), ubiquinol-cytochrome c oxidoreductase (cytochrome b-c1 complex, complex III, CIII) and cytochrome c oxidase (complex IV, CIV), that cooperate to transfer electrons derived from NADH and succinate to molecular oxygen, creating an electrochemical gradient over the inner membrane that drives transmembrane transport and the ATP synthase. Cytochrome c oxidase is the component of the respiratory chain that catalyzes the reduction of oxygen to water. Electrons originating from reduced cytochrome c in the intermembrane space (IMS) are transferred via the dinuclear copper A center (CU(A)) of subunit 2 and heme A of subunit 1 to the active site in subunit 1, a binuclear center (BNC) formed by heme A3 and copper B (CU(B)). The BNC reduces molecular oxygen to 2 water molecules using 4 electrons from cytochrome c in the IMS and 4 protons from the mitochondrial matrix.</text>
</comment>
<dbReference type="GO" id="GO:0004129">
    <property type="term" value="F:cytochrome-c oxidase activity"/>
    <property type="evidence" value="ECO:0007669"/>
    <property type="project" value="UniProtKB-EC"/>
</dbReference>
<comment type="similarity">
    <text evidence="4 9">Belongs to the heme-copper respiratory oxidase family.</text>
</comment>
<evidence type="ECO:0000259" key="11">
    <source>
        <dbReference type="PROSITE" id="PS50855"/>
    </source>
</evidence>
<keyword evidence="6 9" id="KW-0812">Transmembrane</keyword>
<comment type="cofactor">
    <cofactor evidence="1">
        <name>heme</name>
        <dbReference type="ChEBI" id="CHEBI:30413"/>
    </cofactor>
</comment>
<keyword evidence="9" id="KW-0479">Metal-binding</keyword>
<evidence type="ECO:0000256" key="6">
    <source>
        <dbReference type="ARBA" id="ARBA00022692"/>
    </source>
</evidence>
<dbReference type="PANTHER" id="PTHR10422:SF18">
    <property type="entry name" value="CYTOCHROME C OXIDASE SUBUNIT 1"/>
    <property type="match status" value="1"/>
</dbReference>
<geneLocation type="mitochondrion" evidence="12"/>
<feature type="transmembrane region" description="Helical" evidence="10">
    <location>
        <begin position="20"/>
        <end position="44"/>
    </location>
</feature>